<dbReference type="STRING" id="765915.A0A1Y2HT24"/>
<dbReference type="NCBIfam" id="TIGR04336">
    <property type="entry name" value="AmmeMemoSam_B"/>
    <property type="match status" value="1"/>
</dbReference>
<evidence type="ECO:0000313" key="4">
    <source>
        <dbReference type="Proteomes" id="UP000193411"/>
    </source>
</evidence>
<name>A0A1Y2HT24_9FUNG</name>
<sequence>MAASDNGITRLATHAGSWYLDDAAELDKQLSDFLAAAKVAKPTKNARILIAPHAGYSYSGATAAHAYAHWDISSLDRVIVLGPSHHVPLSGCALSRCTQIATPLGNLPGDMDTTHRLATSYGGHFTWMSKSVDEAEHSLEMHFPYIAKVFKDASRPLPLVTQILVGDLTPELDRVYGDLIARELADPAVGLVVSSDFCHWGQRFRFTHYTPTPTALCDCSHPRAHHHHHDAGHHANCADPASVLAARNAVPIHQSIEALDRAGMHIIERLDLPAWIAYLNESKNTVCGRNPIRLALVALNDLYEASLELAAAFVKYAQSSRVAQLKDSSVSYASAYATVPEGVERILAADADANDMDEDEEREVLRGDESTHLGDDDDDMDEEDASQATSSAGDNANDVDAEGDSRMGEVEEEDERDEEK</sequence>
<feature type="compositionally biased region" description="Acidic residues" evidence="2">
    <location>
        <begin position="410"/>
        <end position="420"/>
    </location>
</feature>
<reference evidence="3 4" key="1">
    <citation type="submission" date="2016-07" db="EMBL/GenBank/DDBJ databases">
        <title>Pervasive Adenine N6-methylation of Active Genes in Fungi.</title>
        <authorList>
            <consortium name="DOE Joint Genome Institute"/>
            <person name="Mondo S.J."/>
            <person name="Dannebaum R.O."/>
            <person name="Kuo R.C."/>
            <person name="Labutti K."/>
            <person name="Haridas S."/>
            <person name="Kuo A."/>
            <person name="Salamov A."/>
            <person name="Ahrendt S.R."/>
            <person name="Lipzen A."/>
            <person name="Sullivan W."/>
            <person name="Andreopoulos W.B."/>
            <person name="Clum A."/>
            <person name="Lindquist E."/>
            <person name="Daum C."/>
            <person name="Ramamoorthy G.K."/>
            <person name="Gryganskyi A."/>
            <person name="Culley D."/>
            <person name="Magnuson J.K."/>
            <person name="James T.Y."/>
            <person name="O'Malley M.A."/>
            <person name="Stajich J.E."/>
            <person name="Spatafora J.W."/>
            <person name="Visel A."/>
            <person name="Grigoriev I.V."/>
        </authorList>
    </citation>
    <scope>NUCLEOTIDE SEQUENCE [LARGE SCALE GENOMIC DNA]</scope>
    <source>
        <strain evidence="3 4">PL171</strain>
    </source>
</reference>
<dbReference type="CDD" id="cd07361">
    <property type="entry name" value="MEMO_like"/>
    <property type="match status" value="1"/>
</dbReference>
<protein>
    <submittedName>
        <fullName evidence="3">Memo-like protein-domain-containing protein</fullName>
    </submittedName>
</protein>
<feature type="compositionally biased region" description="Basic and acidic residues" evidence="2">
    <location>
        <begin position="363"/>
        <end position="374"/>
    </location>
</feature>
<dbReference type="Pfam" id="PF01875">
    <property type="entry name" value="Memo"/>
    <property type="match status" value="1"/>
</dbReference>
<proteinExistence type="inferred from homology"/>
<dbReference type="InterPro" id="IPR002737">
    <property type="entry name" value="MEMO1_fam"/>
</dbReference>
<gene>
    <name evidence="3" type="ORF">BCR44DRAFT_121537</name>
</gene>
<dbReference type="Gene3D" id="3.40.830.10">
    <property type="entry name" value="LigB-like"/>
    <property type="match status" value="1"/>
</dbReference>
<dbReference type="HAMAP" id="MF_00055">
    <property type="entry name" value="MEMO1"/>
    <property type="match status" value="1"/>
</dbReference>
<evidence type="ECO:0000256" key="2">
    <source>
        <dbReference type="SAM" id="MobiDB-lite"/>
    </source>
</evidence>
<dbReference type="PANTHER" id="PTHR11060">
    <property type="entry name" value="PROTEIN MEMO1"/>
    <property type="match status" value="1"/>
</dbReference>
<evidence type="ECO:0000256" key="1">
    <source>
        <dbReference type="ARBA" id="ARBA00006315"/>
    </source>
</evidence>
<keyword evidence="4" id="KW-1185">Reference proteome</keyword>
<dbReference type="OrthoDB" id="417112at2759"/>
<evidence type="ECO:0000313" key="3">
    <source>
        <dbReference type="EMBL" id="ORZ37084.1"/>
    </source>
</evidence>
<organism evidence="3 4">
    <name type="scientific">Catenaria anguillulae PL171</name>
    <dbReference type="NCBI Taxonomy" id="765915"/>
    <lineage>
        <taxon>Eukaryota</taxon>
        <taxon>Fungi</taxon>
        <taxon>Fungi incertae sedis</taxon>
        <taxon>Blastocladiomycota</taxon>
        <taxon>Blastocladiomycetes</taxon>
        <taxon>Blastocladiales</taxon>
        <taxon>Catenariaceae</taxon>
        <taxon>Catenaria</taxon>
    </lineage>
</organism>
<feature type="region of interest" description="Disordered" evidence="2">
    <location>
        <begin position="350"/>
        <end position="420"/>
    </location>
</feature>
<comment type="caution">
    <text evidence="3">The sequence shown here is derived from an EMBL/GenBank/DDBJ whole genome shotgun (WGS) entry which is preliminary data.</text>
</comment>
<dbReference type="Proteomes" id="UP000193411">
    <property type="component" value="Unassembled WGS sequence"/>
</dbReference>
<feature type="compositionally biased region" description="Acidic residues" evidence="2">
    <location>
        <begin position="352"/>
        <end position="362"/>
    </location>
</feature>
<accession>A0A1Y2HT24</accession>
<feature type="compositionally biased region" description="Acidic residues" evidence="2">
    <location>
        <begin position="375"/>
        <end position="385"/>
    </location>
</feature>
<dbReference type="PANTHER" id="PTHR11060:SF0">
    <property type="entry name" value="PROTEIN MEMO1"/>
    <property type="match status" value="1"/>
</dbReference>
<dbReference type="EMBL" id="MCFL01000014">
    <property type="protein sequence ID" value="ORZ37084.1"/>
    <property type="molecule type" value="Genomic_DNA"/>
</dbReference>
<dbReference type="AlphaFoldDB" id="A0A1Y2HT24"/>
<comment type="similarity">
    <text evidence="1">Belongs to the MEMO1 family.</text>
</comment>